<comment type="caution">
    <text evidence="1">The sequence shown here is derived from an EMBL/GenBank/DDBJ whole genome shotgun (WGS) entry which is preliminary data.</text>
</comment>
<evidence type="ECO:0000313" key="2">
    <source>
        <dbReference type="Proteomes" id="UP000003553"/>
    </source>
</evidence>
<protein>
    <submittedName>
        <fullName evidence="1">Uncharacterized protein</fullName>
    </submittedName>
</protein>
<accession>A7B902</accession>
<dbReference type="AlphaFoldDB" id="A7B902"/>
<sequence>MAMDLARAGKVAVLHQSRRTARPAVDDIDMYAAWADEHGAEATVLVWDGMLEPAEYEGLSRQLHARGRKVLIVGSAYKTQRDSSILVKAPIELSAAESAQLVRLLASFGIEVSQQALDPNFLAFLYRFLPDTERQLRSGLSKELRSAEQAMARFARERERNSATDADQPLNAIQIAFQAAGLSLDNLLPAGSELESIKEQSFAERAPIQRVTTLVLVAGQHGIPVPIDLALRILGREGFQGVREAIVSSDIIREITEENGEFSLGARSQLEAQLIARHEIPLAVEVEVIIEAIRSARITDGWPGATDEVEFLVKLLERIGPSSDNSGKYKEHFAEIADALGDRREEVGSAHPRLVLQESNFTRGFVYYQQQEQQEQQGSTADRVAVLEYNRELLDEVLADPRTRGLIRLSLSVELASTLGAIIHEYTNKDRGSEGLGLRERLDDVLTAVRDARAVDPRNVYPVDVLAWATRDAVNSGALTPAERIDSLANAVAILESVDRGSLNQRDLANLDRRGRELSGLLQDDEAVWDYLQKLELNTSPAATYFLAQFDAKEGPAGEAKALARLRQVPTQTKTDWRCAQLLIDLTWKELTGSRLLLGDRVPLHLSDTALLKIAELASTLEHADMPDGYRFLFVRAIAEFVSGNFSEAQRLFREVGDLTRQLSKRIYTAYLLADKSGKPEIYTGRVEMSDMRSGQVWVNELGTRVKFEPRLFSVNGVFSRNQQLPPFHIGFKLSRGPVAEPRSVYRKHSGLR</sequence>
<dbReference type="eggNOG" id="COG0433">
    <property type="taxonomic scope" value="Bacteria"/>
</dbReference>
<organism evidence="1 2">
    <name type="scientific">Schaalia dentiphila ATCC 17982</name>
    <dbReference type="NCBI Taxonomy" id="411466"/>
    <lineage>
        <taxon>Bacteria</taxon>
        <taxon>Bacillati</taxon>
        <taxon>Actinomycetota</taxon>
        <taxon>Actinomycetes</taxon>
        <taxon>Actinomycetales</taxon>
        <taxon>Actinomycetaceae</taxon>
        <taxon>Schaalia</taxon>
        <taxon>Schaalia dentiphila</taxon>
    </lineage>
</organism>
<keyword evidence="2" id="KW-1185">Reference proteome</keyword>
<name>A7B902_9ACTO</name>
<evidence type="ECO:0000313" key="1">
    <source>
        <dbReference type="EMBL" id="EDN79676.1"/>
    </source>
</evidence>
<reference evidence="1" key="2">
    <citation type="submission" date="2015-05" db="EMBL/GenBank/DDBJ databases">
        <title>Draft genome sequence of Actinomyces odontolyticus (ATCC 17982).</title>
        <authorList>
            <person name="Sudarsanam P."/>
            <person name="Ley R."/>
            <person name="Guruge J."/>
            <person name="Turnbaugh P.J."/>
            <person name="Mahowald M."/>
            <person name="Liep D."/>
            <person name="Gordon J."/>
        </authorList>
    </citation>
    <scope>NUCLEOTIDE SEQUENCE</scope>
    <source>
        <strain evidence="1">ATCC 17982</strain>
    </source>
</reference>
<dbReference type="Proteomes" id="UP000003553">
    <property type="component" value="Unassembled WGS sequence"/>
</dbReference>
<proteinExistence type="predicted"/>
<reference evidence="1" key="1">
    <citation type="submission" date="2007-04" db="EMBL/GenBank/DDBJ databases">
        <authorList>
            <person name="Fulton L."/>
            <person name="Clifton S."/>
            <person name="Fulton B."/>
            <person name="Xu J."/>
            <person name="Minx P."/>
            <person name="Pepin K.H."/>
            <person name="Johnson M."/>
            <person name="Thiruvilangam P."/>
            <person name="Bhonagiri V."/>
            <person name="Nash W.E."/>
            <person name="Mardis E.R."/>
            <person name="Wilson R.K."/>
        </authorList>
    </citation>
    <scope>NUCLEOTIDE SEQUENCE [LARGE SCALE GENOMIC DNA]</scope>
    <source>
        <strain evidence="1">ATCC 17982</strain>
    </source>
</reference>
<dbReference type="EMBL" id="AAYI02000004">
    <property type="protein sequence ID" value="EDN79676.1"/>
    <property type="molecule type" value="Genomic_DNA"/>
</dbReference>
<gene>
    <name evidence="1" type="ORF">ACTODO_00102</name>
</gene>
<dbReference type="HOGENOM" id="CLU_009181_0_0_11"/>